<organism evidence="2 3">
    <name type="scientific">Funiculus sociatus GB2-A5</name>
    <dbReference type="NCBI Taxonomy" id="2933946"/>
    <lineage>
        <taxon>Bacteria</taxon>
        <taxon>Bacillati</taxon>
        <taxon>Cyanobacteriota</taxon>
        <taxon>Cyanophyceae</taxon>
        <taxon>Coleofasciculales</taxon>
        <taxon>Coleofasciculaceae</taxon>
        <taxon>Funiculus</taxon>
    </lineage>
</organism>
<reference evidence="2 3" key="1">
    <citation type="submission" date="2022-04" db="EMBL/GenBank/DDBJ databases">
        <title>Positive selection, recombination, and allopatry shape intraspecific diversity of widespread and dominant cyanobacteria.</title>
        <authorList>
            <person name="Wei J."/>
            <person name="Shu W."/>
            <person name="Hu C."/>
        </authorList>
    </citation>
    <scope>NUCLEOTIDE SEQUENCE [LARGE SCALE GENOMIC DNA]</scope>
    <source>
        <strain evidence="2 3">GB2-A5</strain>
    </source>
</reference>
<keyword evidence="1" id="KW-1133">Transmembrane helix</keyword>
<feature type="transmembrane region" description="Helical" evidence="1">
    <location>
        <begin position="362"/>
        <end position="386"/>
    </location>
</feature>
<feature type="transmembrane region" description="Helical" evidence="1">
    <location>
        <begin position="316"/>
        <end position="333"/>
    </location>
</feature>
<comment type="caution">
    <text evidence="2">The sequence shown here is derived from an EMBL/GenBank/DDBJ whole genome shotgun (WGS) entry which is preliminary data.</text>
</comment>
<dbReference type="EMBL" id="JAMPKK010000041">
    <property type="protein sequence ID" value="MEP0866306.1"/>
    <property type="molecule type" value="Genomic_DNA"/>
</dbReference>
<keyword evidence="3" id="KW-1185">Reference proteome</keyword>
<feature type="transmembrane region" description="Helical" evidence="1">
    <location>
        <begin position="289"/>
        <end position="309"/>
    </location>
</feature>
<dbReference type="Proteomes" id="UP001442494">
    <property type="component" value="Unassembled WGS sequence"/>
</dbReference>
<feature type="transmembrane region" description="Helical" evidence="1">
    <location>
        <begin position="203"/>
        <end position="221"/>
    </location>
</feature>
<accession>A0ABV0JS66</accession>
<proteinExistence type="predicted"/>
<evidence type="ECO:0000313" key="2">
    <source>
        <dbReference type="EMBL" id="MEP0866306.1"/>
    </source>
</evidence>
<gene>
    <name evidence="2" type="ORF">NDI37_17745</name>
</gene>
<feature type="transmembrane region" description="Helical" evidence="1">
    <location>
        <begin position="446"/>
        <end position="463"/>
    </location>
</feature>
<evidence type="ECO:0000313" key="3">
    <source>
        <dbReference type="Proteomes" id="UP001442494"/>
    </source>
</evidence>
<feature type="transmembrane region" description="Helical" evidence="1">
    <location>
        <begin position="140"/>
        <end position="158"/>
    </location>
</feature>
<name>A0ABV0JS66_9CYAN</name>
<keyword evidence="1" id="KW-0812">Transmembrane</keyword>
<protein>
    <recommendedName>
        <fullName evidence="4">DUF2029 domain-containing protein</fullName>
    </recommendedName>
</protein>
<sequence length="486" mass="55149">MPKRSEKYIHYVLFDSLKDKSIIPPVIFWIAVVTLYAVANAPRNRILIAVEAILNRLPQDWVFTNVQAILSRFTPGGISPEILAKTAPQQLAEITTTYGIIPIKGMLFFIATLVVAMPILMSVIKSRFFLFNAGFKRRVIASLGIFLILSLLILPFRYPLGTAVMGLEYAIRSLEPFSQNADWYYRRLLMLAIANFIHLTGPLLYYIFSLLCTYVLILLSLTFIESKILNSYNKYPNYRKQFLYYLSIATSSYVMFNYQFPGYVDQLFFILILLPACIPMSRQGRLGTLALALATHEASAFVFIPIVIFCFPKREVLTALSLVPIYCFIWFAGSGFSLDSPVKAHLILENKTALQYMAENPLMGLAGFFFSYKLLWVITLYILWILWRQGETLLVAAIASIIAFPISTMFLIVDTSRNVGYGFFGMLIALAILLGEEKKFPGFKMLFYIALANIILPSYYVGLNTGFQSYTGLYHLIPLFPSTYVP</sequence>
<evidence type="ECO:0000256" key="1">
    <source>
        <dbReference type="SAM" id="Phobius"/>
    </source>
</evidence>
<keyword evidence="1" id="KW-0472">Membrane</keyword>
<feature type="transmembrane region" description="Helical" evidence="1">
    <location>
        <begin position="419"/>
        <end position="434"/>
    </location>
</feature>
<dbReference type="RefSeq" id="WP_190424620.1">
    <property type="nucleotide sequence ID" value="NZ_JAMPKK010000041.1"/>
</dbReference>
<feature type="transmembrane region" description="Helical" evidence="1">
    <location>
        <begin position="106"/>
        <end position="128"/>
    </location>
</feature>
<evidence type="ECO:0008006" key="4">
    <source>
        <dbReference type="Google" id="ProtNLM"/>
    </source>
</evidence>
<feature type="transmembrane region" description="Helical" evidence="1">
    <location>
        <begin position="242"/>
        <end position="260"/>
    </location>
</feature>
<feature type="transmembrane region" description="Helical" evidence="1">
    <location>
        <begin position="21"/>
        <end position="39"/>
    </location>
</feature>
<feature type="transmembrane region" description="Helical" evidence="1">
    <location>
        <begin position="393"/>
        <end position="413"/>
    </location>
</feature>